<dbReference type="SUPFAM" id="SSF49777">
    <property type="entry name" value="PEBP-like"/>
    <property type="match status" value="1"/>
</dbReference>
<proteinExistence type="predicted"/>
<dbReference type="eggNOG" id="COG1881">
    <property type="taxonomic scope" value="Bacteria"/>
</dbReference>
<dbReference type="Gene3D" id="3.90.280.10">
    <property type="entry name" value="PEBP-like"/>
    <property type="match status" value="1"/>
</dbReference>
<dbReference type="AlphaFoldDB" id="A9WQZ5"/>
<organism evidence="1 2">
    <name type="scientific">Renibacterium salmoninarum (strain ATCC 33209 / DSM 20767 / JCM 11484 / NBRC 15589 / NCIMB 2235)</name>
    <dbReference type="NCBI Taxonomy" id="288705"/>
    <lineage>
        <taxon>Bacteria</taxon>
        <taxon>Bacillati</taxon>
        <taxon>Actinomycetota</taxon>
        <taxon>Actinomycetes</taxon>
        <taxon>Micrococcales</taxon>
        <taxon>Micrococcaceae</taxon>
        <taxon>Renibacterium</taxon>
    </lineage>
</organism>
<dbReference type="STRING" id="288705.RSal33209_1565"/>
<dbReference type="EMBL" id="CP000910">
    <property type="protein sequence ID" value="ABY23301.1"/>
    <property type="molecule type" value="Genomic_DNA"/>
</dbReference>
<evidence type="ECO:0000313" key="2">
    <source>
        <dbReference type="Proteomes" id="UP000002007"/>
    </source>
</evidence>
<reference evidence="2" key="1">
    <citation type="journal article" date="2008" name="J. Bacteriol.">
        <title>Genome sequence of the fish pathogen Renibacterium salmoninarum suggests reductive evolution away from an environmental Arthrobacter ancestor.</title>
        <authorList>
            <person name="Wiens G.D."/>
            <person name="Rockey D.D."/>
            <person name="Wu Z."/>
            <person name="Chang J."/>
            <person name="Levy R."/>
            <person name="Crane S."/>
            <person name="Chen D.S."/>
            <person name="Capri G.R."/>
            <person name="Burnett J.R."/>
            <person name="Sudheesh P.S."/>
            <person name="Schipma M.J."/>
            <person name="Burd H."/>
            <person name="Bhattacharyya A."/>
            <person name="Rhodes L.D."/>
            <person name="Kaul R."/>
            <person name="Strom M.S."/>
        </authorList>
    </citation>
    <scope>NUCLEOTIDE SEQUENCE [LARGE SCALE GENOMIC DNA]</scope>
    <source>
        <strain evidence="2">ATCC 33209 / DSM 20767 / JCM 11484 / NBRC 15589 / NCIMB 2235</strain>
    </source>
</reference>
<keyword evidence="2" id="KW-1185">Reference proteome</keyword>
<dbReference type="InterPro" id="IPR036610">
    <property type="entry name" value="PEBP-like_sf"/>
</dbReference>
<protein>
    <recommendedName>
        <fullName evidence="3">PEBP family protein</fullName>
    </recommendedName>
</protein>
<sequence>MASMSFIGKMFRPLRAGQKYSFWQRSAFNAPETLVLSSSEFDANAAHLLKHAGKGLGENISPQLSIENILPSSIGVLLLLEDSDVPLPRPIVHTVAIFNAELIVNGTVTLAAGALTENTLMPASFGRRGYEGPHPIAGHGPHHYEFSAYAFSADDAAAFRIKSLKALKSLPSGKILARGRLVGSFEQK</sequence>
<accession>A9WQZ5</accession>
<dbReference type="Proteomes" id="UP000002007">
    <property type="component" value="Chromosome"/>
</dbReference>
<name>A9WQZ5_RENSM</name>
<evidence type="ECO:0008006" key="3">
    <source>
        <dbReference type="Google" id="ProtNLM"/>
    </source>
</evidence>
<dbReference type="InterPro" id="IPR008914">
    <property type="entry name" value="PEBP"/>
</dbReference>
<dbReference type="KEGG" id="rsa:RSal33209_1565"/>
<dbReference type="HOGENOM" id="CLU_083918_3_2_11"/>
<gene>
    <name evidence="1" type="ordered locus">RSal33209_1565</name>
</gene>
<evidence type="ECO:0000313" key="1">
    <source>
        <dbReference type="EMBL" id="ABY23301.1"/>
    </source>
</evidence>
<dbReference type="Pfam" id="PF01161">
    <property type="entry name" value="PBP"/>
    <property type="match status" value="1"/>
</dbReference>